<protein>
    <submittedName>
        <fullName evidence="1">Uncharacterized protein</fullName>
    </submittedName>
</protein>
<sequence>MAIISFIINSEISLEFAKKVKQNNDFEIHGLAVDNSLDSKLKDSKIFTKIHKNIKNLASHDIIFIDCMVKYRNEIIQILTKENEKQLLLVDFTPAKSKAIEWANKNLNNNISYVSAFLVSNRNIQYSKSENIFEDQKCLLMPGGNVNDSYYKVLVQIIENIKMNPYFIEPQEFDSYYAATTLIPKLISFSLIKKIESSSSWAEMSNLANEEFGNLTIGSTTDAEDIFEILNSTTDLSKHWMKEIFSEISIINNKISAGDQNLLDYLINGWESRMRWELGITGSNENNSSPNILSSGQAMAGFLVSENLVQKNIDREKDKSKDIWRYKKTK</sequence>
<name>A0A382A830_9ZZZZ</name>
<accession>A0A382A830</accession>
<gene>
    <name evidence="1" type="ORF">METZ01_LOCUS150235</name>
</gene>
<dbReference type="EMBL" id="UINC01024201">
    <property type="protein sequence ID" value="SVA97381.1"/>
    <property type="molecule type" value="Genomic_DNA"/>
</dbReference>
<proteinExistence type="predicted"/>
<evidence type="ECO:0000313" key="1">
    <source>
        <dbReference type="EMBL" id="SVA97381.1"/>
    </source>
</evidence>
<dbReference type="AlphaFoldDB" id="A0A382A830"/>
<dbReference type="Gene3D" id="1.10.3660.10">
    <property type="entry name" value="6-phosphogluconate dehydrogenase C-terminal like domain"/>
    <property type="match status" value="1"/>
</dbReference>
<organism evidence="1">
    <name type="scientific">marine metagenome</name>
    <dbReference type="NCBI Taxonomy" id="408172"/>
    <lineage>
        <taxon>unclassified sequences</taxon>
        <taxon>metagenomes</taxon>
        <taxon>ecological metagenomes</taxon>
    </lineage>
</organism>
<reference evidence="1" key="1">
    <citation type="submission" date="2018-05" db="EMBL/GenBank/DDBJ databases">
        <authorList>
            <person name="Lanie J.A."/>
            <person name="Ng W.-L."/>
            <person name="Kazmierczak K.M."/>
            <person name="Andrzejewski T.M."/>
            <person name="Davidsen T.M."/>
            <person name="Wayne K.J."/>
            <person name="Tettelin H."/>
            <person name="Glass J.I."/>
            <person name="Rusch D."/>
            <person name="Podicherti R."/>
            <person name="Tsui H.-C.T."/>
            <person name="Winkler M.E."/>
        </authorList>
    </citation>
    <scope>NUCLEOTIDE SEQUENCE</scope>
</reference>
<dbReference type="Gene3D" id="3.40.50.720">
    <property type="entry name" value="NAD(P)-binding Rossmann-like Domain"/>
    <property type="match status" value="1"/>
</dbReference>